<sequence>MQIKNKSRTADLMIFFSALLWGGEYVVVKDMLDYLPPNWINAFRFITASLIMIPLFYRHIRSMSKEELRGGAILGTFMFGGFTLQTVGIQYTTAAKSGFLTSTYVVMVPFIVWVFKQKFPGLKSLISAGVLIAGISFLSLDGTGKGLNRGDMLTLGAAICFAGSIIGFDYYAKRHDPINLTFIEMLSGGLMSLVSASLTEAFPSPAGYGAYEIFQLLYLVLLGSLLCHVLSNVAMKWAEPTHASILWSLESVFALIFGLIFLHEDLTLRMGIGFILVFAAVLLTELGGKIRQKENSV</sequence>
<feature type="transmembrane region" description="Helical" evidence="6">
    <location>
        <begin position="72"/>
        <end position="91"/>
    </location>
</feature>
<keyword evidence="4 6" id="KW-1133">Transmembrane helix</keyword>
<evidence type="ECO:0000313" key="9">
    <source>
        <dbReference type="Proteomes" id="UP001221217"/>
    </source>
</evidence>
<evidence type="ECO:0000256" key="5">
    <source>
        <dbReference type="ARBA" id="ARBA00023136"/>
    </source>
</evidence>
<comment type="subcellular location">
    <subcellularLocation>
        <location evidence="1">Cell membrane</location>
        <topology evidence="1">Multi-pass membrane protein</topology>
    </subcellularLocation>
</comment>
<evidence type="ECO:0000256" key="6">
    <source>
        <dbReference type="SAM" id="Phobius"/>
    </source>
</evidence>
<feature type="transmembrane region" description="Helical" evidence="6">
    <location>
        <begin position="178"/>
        <end position="198"/>
    </location>
</feature>
<protein>
    <submittedName>
        <fullName evidence="8">DMT family transporter</fullName>
    </submittedName>
</protein>
<evidence type="ECO:0000256" key="1">
    <source>
        <dbReference type="ARBA" id="ARBA00004651"/>
    </source>
</evidence>
<dbReference type="InterPro" id="IPR037185">
    <property type="entry name" value="EmrE-like"/>
</dbReference>
<feature type="transmembrane region" description="Helical" evidence="6">
    <location>
        <begin position="40"/>
        <end position="60"/>
    </location>
</feature>
<accession>A0AAJ1ICH5</accession>
<dbReference type="Pfam" id="PF00892">
    <property type="entry name" value="EamA"/>
    <property type="match status" value="2"/>
</dbReference>
<feature type="transmembrane region" description="Helical" evidence="6">
    <location>
        <begin position="152"/>
        <end position="171"/>
    </location>
</feature>
<keyword evidence="2" id="KW-1003">Cell membrane</keyword>
<evidence type="ECO:0000259" key="7">
    <source>
        <dbReference type="Pfam" id="PF00892"/>
    </source>
</evidence>
<reference evidence="8 9" key="1">
    <citation type="submission" date="2022-12" db="EMBL/GenBank/DDBJ databases">
        <title>Metagenome assembled genome from gulf of manar.</title>
        <authorList>
            <person name="Kohli P."/>
            <person name="Pk S."/>
            <person name="Venkata Ramana C."/>
            <person name="Sasikala C."/>
        </authorList>
    </citation>
    <scope>NUCLEOTIDE SEQUENCE [LARGE SCALE GENOMIC DNA]</scope>
    <source>
        <strain evidence="8">JB008</strain>
    </source>
</reference>
<keyword evidence="5 6" id="KW-0472">Membrane</keyword>
<evidence type="ECO:0000256" key="2">
    <source>
        <dbReference type="ARBA" id="ARBA00022475"/>
    </source>
</evidence>
<feature type="transmembrane region" description="Helical" evidence="6">
    <location>
        <begin position="268"/>
        <end position="286"/>
    </location>
</feature>
<feature type="transmembrane region" description="Helical" evidence="6">
    <location>
        <begin position="122"/>
        <end position="140"/>
    </location>
</feature>
<dbReference type="PANTHER" id="PTHR42920">
    <property type="entry name" value="OS03G0707200 PROTEIN-RELATED"/>
    <property type="match status" value="1"/>
</dbReference>
<feature type="domain" description="EamA" evidence="7">
    <location>
        <begin position="149"/>
        <end position="284"/>
    </location>
</feature>
<proteinExistence type="predicted"/>
<dbReference type="GO" id="GO:0005886">
    <property type="term" value="C:plasma membrane"/>
    <property type="evidence" value="ECO:0007669"/>
    <property type="project" value="UniProtKB-SubCell"/>
</dbReference>
<evidence type="ECO:0000256" key="3">
    <source>
        <dbReference type="ARBA" id="ARBA00022692"/>
    </source>
</evidence>
<feature type="transmembrane region" description="Helical" evidence="6">
    <location>
        <begin position="243"/>
        <end position="262"/>
    </location>
</feature>
<dbReference type="InterPro" id="IPR000620">
    <property type="entry name" value="EamA_dom"/>
</dbReference>
<feature type="transmembrane region" description="Helical" evidence="6">
    <location>
        <begin position="210"/>
        <end position="231"/>
    </location>
</feature>
<dbReference type="InterPro" id="IPR051258">
    <property type="entry name" value="Diverse_Substrate_Transporter"/>
</dbReference>
<evidence type="ECO:0000313" key="8">
    <source>
        <dbReference type="EMBL" id="MDC7225192.1"/>
    </source>
</evidence>
<keyword evidence="3 6" id="KW-0812">Transmembrane</keyword>
<dbReference type="PANTHER" id="PTHR42920:SF5">
    <property type="entry name" value="EAMA DOMAIN-CONTAINING PROTEIN"/>
    <property type="match status" value="1"/>
</dbReference>
<organism evidence="8 9">
    <name type="scientific">Candidatus Thalassospirochaeta sargassi</name>
    <dbReference type="NCBI Taxonomy" id="3119039"/>
    <lineage>
        <taxon>Bacteria</taxon>
        <taxon>Pseudomonadati</taxon>
        <taxon>Spirochaetota</taxon>
        <taxon>Spirochaetia</taxon>
        <taxon>Spirochaetales</taxon>
        <taxon>Spirochaetaceae</taxon>
        <taxon>Candidatus Thalassospirochaeta</taxon>
    </lineage>
</organism>
<feature type="domain" description="EamA" evidence="7">
    <location>
        <begin position="10"/>
        <end position="139"/>
    </location>
</feature>
<feature type="transmembrane region" description="Helical" evidence="6">
    <location>
        <begin position="12"/>
        <end position="28"/>
    </location>
</feature>
<comment type="caution">
    <text evidence="8">The sequence shown here is derived from an EMBL/GenBank/DDBJ whole genome shotgun (WGS) entry which is preliminary data.</text>
</comment>
<dbReference type="SUPFAM" id="SSF103481">
    <property type="entry name" value="Multidrug resistance efflux transporter EmrE"/>
    <property type="match status" value="2"/>
</dbReference>
<dbReference type="Proteomes" id="UP001221217">
    <property type="component" value="Unassembled WGS sequence"/>
</dbReference>
<dbReference type="EMBL" id="JAQQAL010000002">
    <property type="protein sequence ID" value="MDC7225192.1"/>
    <property type="molecule type" value="Genomic_DNA"/>
</dbReference>
<name>A0AAJ1ICH5_9SPIO</name>
<evidence type="ECO:0000256" key="4">
    <source>
        <dbReference type="ARBA" id="ARBA00022989"/>
    </source>
</evidence>
<feature type="transmembrane region" description="Helical" evidence="6">
    <location>
        <begin position="97"/>
        <end position="115"/>
    </location>
</feature>
<gene>
    <name evidence="8" type="ORF">PQJ61_00345</name>
</gene>
<dbReference type="AlphaFoldDB" id="A0AAJ1ICH5"/>